<dbReference type="Proteomes" id="UP000265703">
    <property type="component" value="Unassembled WGS sequence"/>
</dbReference>
<evidence type="ECO:0000313" key="3">
    <source>
        <dbReference type="Proteomes" id="UP000265703"/>
    </source>
</evidence>
<organism evidence="2 3">
    <name type="scientific">Glomus cerebriforme</name>
    <dbReference type="NCBI Taxonomy" id="658196"/>
    <lineage>
        <taxon>Eukaryota</taxon>
        <taxon>Fungi</taxon>
        <taxon>Fungi incertae sedis</taxon>
        <taxon>Mucoromycota</taxon>
        <taxon>Glomeromycotina</taxon>
        <taxon>Glomeromycetes</taxon>
        <taxon>Glomerales</taxon>
        <taxon>Glomeraceae</taxon>
        <taxon>Glomus</taxon>
    </lineage>
</organism>
<feature type="coiled-coil region" evidence="1">
    <location>
        <begin position="137"/>
        <end position="167"/>
    </location>
</feature>
<comment type="caution">
    <text evidence="2">The sequence shown here is derived from an EMBL/GenBank/DDBJ whole genome shotgun (WGS) entry which is preliminary data.</text>
</comment>
<name>A0A397TIT5_9GLOM</name>
<evidence type="ECO:0000313" key="2">
    <source>
        <dbReference type="EMBL" id="RIA96856.1"/>
    </source>
</evidence>
<dbReference type="SUPFAM" id="SSF53098">
    <property type="entry name" value="Ribonuclease H-like"/>
    <property type="match status" value="1"/>
</dbReference>
<evidence type="ECO:0008006" key="4">
    <source>
        <dbReference type="Google" id="ProtNLM"/>
    </source>
</evidence>
<dbReference type="OrthoDB" id="2432491at2759"/>
<dbReference type="EMBL" id="QKYT01000038">
    <property type="protein sequence ID" value="RIA96856.1"/>
    <property type="molecule type" value="Genomic_DNA"/>
</dbReference>
<reference evidence="2 3" key="1">
    <citation type="submission" date="2018-06" db="EMBL/GenBank/DDBJ databases">
        <title>Comparative genomics reveals the genomic features of Rhizophagus irregularis, R. cerebriforme, R. diaphanum and Gigaspora rosea, and their symbiotic lifestyle signature.</title>
        <authorList>
            <person name="Morin E."/>
            <person name="San Clemente H."/>
            <person name="Chen E.C.H."/>
            <person name="De La Providencia I."/>
            <person name="Hainaut M."/>
            <person name="Kuo A."/>
            <person name="Kohler A."/>
            <person name="Murat C."/>
            <person name="Tang N."/>
            <person name="Roy S."/>
            <person name="Loubradou J."/>
            <person name="Henrissat B."/>
            <person name="Grigoriev I.V."/>
            <person name="Corradi N."/>
            <person name="Roux C."/>
            <person name="Martin F.M."/>
        </authorList>
    </citation>
    <scope>NUCLEOTIDE SEQUENCE [LARGE SCALE GENOMIC DNA]</scope>
    <source>
        <strain evidence="2 3">DAOM 227022</strain>
    </source>
</reference>
<protein>
    <recommendedName>
        <fullName evidence="4">HAT C-terminal dimerisation domain-containing protein</fullName>
    </recommendedName>
</protein>
<sequence>MSQTNPVLNGSLRRLKHLKFTSFVWDMELGFVATKIFSICVNSASVERLFSSMGFLHTFRRNKLKHDKVVTMAQFRVDIHQSENEKKRKRESENLKVNNALPIGEKIINLELQNGIERILEDDSQDNYITTIMSSELKLLKQRITELEAKNAELRKKNTVISDLRKKISEFDIERAELKCMIAKTLRMTEKERTRHDAENVKLRVTIKKLRKNNTKEYAELRNRIIKVKWKQILQSALMANDNSSNNNSSNFNLVADQVLMVIHHEKPLVDTLLPEKLITENELPEVISISAINIPVMNQYDQTSLKDKETDVFLNEVYKKKSSSENSEKNENSITNCDDRQKNISVITTSQENNDNDIEFTKSQVIEQKLTKELLSSNISAPSISFEAMKQISSVSHPSSSSLDTMQNLAHLFQNAIRAEHEINVSAEVTTTYDRSYFRNKTLDQYPTLYREFSSENFDYYGITDKTSCSLCKLDHNDEESREGRYKSGSYFIKCEQHEIEITA</sequence>
<accession>A0A397TIT5</accession>
<dbReference type="AlphaFoldDB" id="A0A397TIT5"/>
<proteinExistence type="predicted"/>
<evidence type="ECO:0000256" key="1">
    <source>
        <dbReference type="SAM" id="Coils"/>
    </source>
</evidence>
<dbReference type="InterPro" id="IPR012337">
    <property type="entry name" value="RNaseH-like_sf"/>
</dbReference>
<gene>
    <name evidence="2" type="ORF">C1645_814904</name>
</gene>
<keyword evidence="3" id="KW-1185">Reference proteome</keyword>
<keyword evidence="1" id="KW-0175">Coiled coil</keyword>